<dbReference type="NCBIfam" id="TIGR04076">
    <property type="entry name" value="TIGR04076 family protein"/>
    <property type="match status" value="1"/>
</dbReference>
<dbReference type="Proteomes" id="UP000822152">
    <property type="component" value="Unassembled WGS sequence"/>
</dbReference>
<name>A0ABX2GN02_9FIRM</name>
<evidence type="ECO:0000313" key="2">
    <source>
        <dbReference type="Proteomes" id="UP000822152"/>
    </source>
</evidence>
<dbReference type="InterPro" id="IPR023811">
    <property type="entry name" value="CHP04076"/>
</dbReference>
<accession>A0ABX2GN02</accession>
<dbReference type="EMBL" id="JAAIPF010000006">
    <property type="protein sequence ID" value="NSF73005.1"/>
    <property type="molecule type" value="Genomic_DNA"/>
</dbReference>
<sequence>MTIRMHKKVKITVLRTEYDQELAEQYAIPNLGMCPFHQKGQVLYSDGINPPDGMCGVAWQVIAPMARQLSLGELVQPTGTWLKDDRVGVFACPDGIRPVIFLLEAE</sequence>
<proteinExistence type="predicted"/>
<gene>
    <name evidence="1" type="ORF">G4952_04035</name>
</gene>
<comment type="caution">
    <text evidence="1">The sequence shown here is derived from an EMBL/GenBank/DDBJ whole genome shotgun (WGS) entry which is preliminary data.</text>
</comment>
<dbReference type="RefSeq" id="WP_173742734.1">
    <property type="nucleotide sequence ID" value="NZ_JAAIPF010000006.1"/>
</dbReference>
<keyword evidence="2" id="KW-1185">Reference proteome</keyword>
<protein>
    <submittedName>
        <fullName evidence="1">TIGR04076 family protein</fullName>
    </submittedName>
</protein>
<evidence type="ECO:0000313" key="1">
    <source>
        <dbReference type="EMBL" id="NSF73005.1"/>
    </source>
</evidence>
<reference evidence="1 2" key="1">
    <citation type="journal article" date="2020" name="Cell Host Microbe">
        <title>Functional and Genomic Variation between Human-Derived Isolates of Lachnospiraceae Reveals Inter- and Intra-Species Diversity.</title>
        <authorList>
            <person name="Sorbara M.T."/>
            <person name="Littmann E.R."/>
            <person name="Fontana E."/>
            <person name="Moody T.U."/>
            <person name="Kohout C.E."/>
            <person name="Gjonbalaj M."/>
            <person name="Eaton V."/>
            <person name="Seok R."/>
            <person name="Leiner I.M."/>
            <person name="Pamer E.G."/>
        </authorList>
    </citation>
    <scope>NUCLEOTIDE SEQUENCE [LARGE SCALE GENOMIC DNA]</scope>
    <source>
        <strain evidence="1 2">MSK.20.11</strain>
    </source>
</reference>
<organism evidence="1 2">
    <name type="scientific">Blautia wexlerae</name>
    <dbReference type="NCBI Taxonomy" id="418240"/>
    <lineage>
        <taxon>Bacteria</taxon>
        <taxon>Bacillati</taxon>
        <taxon>Bacillota</taxon>
        <taxon>Clostridia</taxon>
        <taxon>Lachnospirales</taxon>
        <taxon>Lachnospiraceae</taxon>
        <taxon>Blautia</taxon>
    </lineage>
</organism>